<organism evidence="1">
    <name type="scientific">Bacteroides intestinalis</name>
    <dbReference type="NCBI Taxonomy" id="329854"/>
    <lineage>
        <taxon>Bacteria</taxon>
        <taxon>Pseudomonadati</taxon>
        <taxon>Bacteroidota</taxon>
        <taxon>Bacteroidia</taxon>
        <taxon>Bacteroidales</taxon>
        <taxon>Bacteroidaceae</taxon>
        <taxon>Bacteroides</taxon>
    </lineage>
</organism>
<dbReference type="GO" id="GO:0006355">
    <property type="term" value="P:regulation of DNA-templated transcription"/>
    <property type="evidence" value="ECO:0007669"/>
    <property type="project" value="InterPro"/>
</dbReference>
<reference evidence="1" key="1">
    <citation type="journal article" date="2019" name="Nat. Med.">
        <title>A library of human gut bacterial isolates paired with longitudinal multiomics data enables mechanistic microbiome research.</title>
        <authorList>
            <person name="Poyet M."/>
            <person name="Groussin M."/>
            <person name="Gibbons S.M."/>
            <person name="Avila-Pacheco J."/>
            <person name="Jiang X."/>
            <person name="Kearney S.M."/>
            <person name="Perrotta A.R."/>
            <person name="Berdy B."/>
            <person name="Zhao S."/>
            <person name="Lieberman T.D."/>
            <person name="Swanson P.K."/>
            <person name="Smith M."/>
            <person name="Roesemann S."/>
            <person name="Alexander J.E."/>
            <person name="Rich S.A."/>
            <person name="Livny J."/>
            <person name="Vlamakis H."/>
            <person name="Clish C."/>
            <person name="Bullock K."/>
            <person name="Deik A."/>
            <person name="Scott J."/>
            <person name="Pierce K.A."/>
            <person name="Xavier R.J."/>
            <person name="Alm E.J."/>
        </authorList>
    </citation>
    <scope>NUCLEOTIDE SEQUENCE</scope>
    <source>
        <strain evidence="1">BIOML-A1</strain>
    </source>
</reference>
<evidence type="ECO:0008006" key="2">
    <source>
        <dbReference type="Google" id="ProtNLM"/>
    </source>
</evidence>
<name>A0A642D066_9BACE</name>
<dbReference type="EMBL" id="VWFA01000005">
    <property type="protein sequence ID" value="KAA4693141.1"/>
    <property type="molecule type" value="Genomic_DNA"/>
</dbReference>
<proteinExistence type="predicted"/>
<dbReference type="GeneID" id="26158547"/>
<gene>
    <name evidence="1" type="ORF">F3B37_07915</name>
</gene>
<dbReference type="OrthoDB" id="1049195at2"/>
<dbReference type="AlphaFoldDB" id="A0A642D066"/>
<sequence>METNMIIVKKELLNKLLSKNYLDETDWEELEDSVNLLQNNFTCKLCQNFPMLSRDDIHIILLLYVGMKNIEIAKLLHILPRSFRMRRCRLKKKMKIDCDSLPEFIKRLFKSEI</sequence>
<dbReference type="InterPro" id="IPR016032">
    <property type="entry name" value="Sig_transdc_resp-reg_C-effctor"/>
</dbReference>
<dbReference type="GO" id="GO:0003677">
    <property type="term" value="F:DNA binding"/>
    <property type="evidence" value="ECO:0007669"/>
    <property type="project" value="InterPro"/>
</dbReference>
<evidence type="ECO:0000313" key="1">
    <source>
        <dbReference type="EMBL" id="KAA4693141.1"/>
    </source>
</evidence>
<dbReference type="RefSeq" id="WP_007661113.1">
    <property type="nucleotide sequence ID" value="NZ_CABMMK010000008.1"/>
</dbReference>
<dbReference type="SUPFAM" id="SSF46894">
    <property type="entry name" value="C-terminal effector domain of the bipartite response regulators"/>
    <property type="match status" value="1"/>
</dbReference>
<protein>
    <recommendedName>
        <fullName evidence="2">HTH luxR-type domain-containing protein</fullName>
    </recommendedName>
</protein>
<accession>A0A642D066</accession>
<comment type="caution">
    <text evidence="1">The sequence shown here is derived from an EMBL/GenBank/DDBJ whole genome shotgun (WGS) entry which is preliminary data.</text>
</comment>